<comment type="caution">
    <text evidence="10">The sequence shown here is derived from an EMBL/GenBank/DDBJ whole genome shotgun (WGS) entry which is preliminary data.</text>
</comment>
<dbReference type="InterPro" id="IPR003018">
    <property type="entry name" value="GAF"/>
</dbReference>
<dbReference type="Pfam" id="PF02954">
    <property type="entry name" value="HTH_8"/>
    <property type="match status" value="1"/>
</dbReference>
<evidence type="ECO:0000256" key="4">
    <source>
        <dbReference type="ARBA" id="ARBA00023015"/>
    </source>
</evidence>
<dbReference type="InterPro" id="IPR002078">
    <property type="entry name" value="Sigma_54_int"/>
</dbReference>
<evidence type="ECO:0000256" key="2">
    <source>
        <dbReference type="ARBA" id="ARBA00022840"/>
    </source>
</evidence>
<evidence type="ECO:0000256" key="7">
    <source>
        <dbReference type="ARBA" id="ARBA00023163"/>
    </source>
</evidence>
<name>A0A2S3UT17_9HYPH</name>
<keyword evidence="1" id="KW-0547">Nucleotide-binding</keyword>
<dbReference type="GO" id="GO:0043565">
    <property type="term" value="F:sequence-specific DNA binding"/>
    <property type="evidence" value="ECO:0007669"/>
    <property type="project" value="InterPro"/>
</dbReference>
<evidence type="ECO:0000256" key="5">
    <source>
        <dbReference type="ARBA" id="ARBA00023125"/>
    </source>
</evidence>
<dbReference type="EMBL" id="PPCN01000005">
    <property type="protein sequence ID" value="POF30865.1"/>
    <property type="molecule type" value="Genomic_DNA"/>
</dbReference>
<dbReference type="PROSITE" id="PS50045">
    <property type="entry name" value="SIGMA54_INTERACT_4"/>
    <property type="match status" value="1"/>
</dbReference>
<keyword evidence="6" id="KW-0010">Activator</keyword>
<evidence type="ECO:0000313" key="11">
    <source>
        <dbReference type="Proteomes" id="UP000236959"/>
    </source>
</evidence>
<evidence type="ECO:0000313" key="10">
    <source>
        <dbReference type="EMBL" id="POF30865.1"/>
    </source>
</evidence>
<dbReference type="Gene3D" id="1.10.8.60">
    <property type="match status" value="1"/>
</dbReference>
<dbReference type="GO" id="GO:0006355">
    <property type="term" value="P:regulation of DNA-templated transcription"/>
    <property type="evidence" value="ECO:0007669"/>
    <property type="project" value="InterPro"/>
</dbReference>
<dbReference type="Pfam" id="PF00158">
    <property type="entry name" value="Sigma54_activat"/>
    <property type="match status" value="1"/>
</dbReference>
<dbReference type="InterPro" id="IPR003593">
    <property type="entry name" value="AAA+_ATPase"/>
</dbReference>
<dbReference type="InterPro" id="IPR025944">
    <property type="entry name" value="Sigma_54_int_dom_CS"/>
</dbReference>
<dbReference type="InterPro" id="IPR025662">
    <property type="entry name" value="Sigma_54_int_dom_ATP-bd_1"/>
</dbReference>
<reference evidence="10 11" key="1">
    <citation type="submission" date="2018-01" db="EMBL/GenBank/DDBJ databases">
        <title>Genomic Encyclopedia of Archaeal and Bacterial Type Strains, Phase II (KMG-II): from individual species to whole genera.</title>
        <authorList>
            <person name="Goeker M."/>
        </authorList>
    </citation>
    <scope>NUCLEOTIDE SEQUENCE [LARGE SCALE GENOMIC DNA]</scope>
    <source>
        <strain evidence="10 11">DSM 17023</strain>
    </source>
</reference>
<keyword evidence="5" id="KW-0238">DNA-binding</keyword>
<gene>
    <name evidence="10" type="ORF">CLV41_10543</name>
</gene>
<dbReference type="InterPro" id="IPR027417">
    <property type="entry name" value="P-loop_NTPase"/>
</dbReference>
<dbReference type="Gene3D" id="3.40.50.300">
    <property type="entry name" value="P-loop containing nucleotide triphosphate hydrolases"/>
    <property type="match status" value="1"/>
</dbReference>
<feature type="domain" description="Sigma-54 factor interaction" evidence="9">
    <location>
        <begin position="363"/>
        <end position="593"/>
    </location>
</feature>
<dbReference type="Pfam" id="PF01590">
    <property type="entry name" value="GAF"/>
    <property type="match status" value="1"/>
</dbReference>
<evidence type="ECO:0000256" key="6">
    <source>
        <dbReference type="ARBA" id="ARBA00023159"/>
    </source>
</evidence>
<evidence type="ECO:0000256" key="1">
    <source>
        <dbReference type="ARBA" id="ARBA00022741"/>
    </source>
</evidence>
<dbReference type="SUPFAM" id="SSF52540">
    <property type="entry name" value="P-loop containing nucleoside triphosphate hydrolases"/>
    <property type="match status" value="1"/>
</dbReference>
<keyword evidence="11" id="KW-1185">Reference proteome</keyword>
<dbReference type="GO" id="GO:0005524">
    <property type="term" value="F:ATP binding"/>
    <property type="evidence" value="ECO:0007669"/>
    <property type="project" value="UniProtKB-KW"/>
</dbReference>
<dbReference type="GO" id="GO:0000160">
    <property type="term" value="P:phosphorelay signal transduction system"/>
    <property type="evidence" value="ECO:0007669"/>
    <property type="project" value="UniProtKB-KW"/>
</dbReference>
<dbReference type="OrthoDB" id="9805953at2"/>
<dbReference type="InterPro" id="IPR002197">
    <property type="entry name" value="HTH_Fis"/>
</dbReference>
<protein>
    <submittedName>
        <fullName evidence="10">Transcriptional regulator of acetoin/glycerol metabolism</fullName>
    </submittedName>
</protein>
<keyword evidence="3" id="KW-0902">Two-component regulatory system</keyword>
<dbReference type="PROSITE" id="PS00688">
    <property type="entry name" value="SIGMA54_INTERACT_3"/>
    <property type="match status" value="1"/>
</dbReference>
<dbReference type="Gene3D" id="3.30.450.40">
    <property type="match status" value="1"/>
</dbReference>
<accession>A0A2S3UT17</accession>
<dbReference type="PANTHER" id="PTHR32071">
    <property type="entry name" value="TRANSCRIPTIONAL REGULATORY PROTEIN"/>
    <property type="match status" value="1"/>
</dbReference>
<dbReference type="FunFam" id="3.40.50.300:FF:000006">
    <property type="entry name" value="DNA-binding transcriptional regulator NtrC"/>
    <property type="match status" value="1"/>
</dbReference>
<dbReference type="AlphaFoldDB" id="A0A2S3UT17"/>
<dbReference type="Proteomes" id="UP000236959">
    <property type="component" value="Unassembled WGS sequence"/>
</dbReference>
<feature type="compositionally biased region" description="Polar residues" evidence="8">
    <location>
        <begin position="1"/>
        <end position="17"/>
    </location>
</feature>
<feature type="region of interest" description="Disordered" evidence="8">
    <location>
        <begin position="1"/>
        <end position="26"/>
    </location>
</feature>
<evidence type="ECO:0000256" key="8">
    <source>
        <dbReference type="SAM" id="MobiDB-lite"/>
    </source>
</evidence>
<dbReference type="SMART" id="SM00382">
    <property type="entry name" value="AAA"/>
    <property type="match status" value="1"/>
</dbReference>
<dbReference type="CDD" id="cd00009">
    <property type="entry name" value="AAA"/>
    <property type="match status" value="1"/>
</dbReference>
<evidence type="ECO:0000256" key="3">
    <source>
        <dbReference type="ARBA" id="ARBA00023012"/>
    </source>
</evidence>
<dbReference type="Pfam" id="PF25601">
    <property type="entry name" value="AAA_lid_14"/>
    <property type="match status" value="1"/>
</dbReference>
<evidence type="ECO:0000259" key="9">
    <source>
        <dbReference type="PROSITE" id="PS50045"/>
    </source>
</evidence>
<sequence length="678" mass="74175">MLTSYFSSRKSARSDTPTPGFHNNERATMRAWEQYVEGRLETEEIERGFAGVRPEILKSWDRSSDWGISALSDATPTKLTADHVKSLSQKNQSLVSAAQAAFSRLAPHLAESGAILILTDKNGAIIEAIGDPQTIDAGRDIQLEIGGVWAEGVIGTNGIGTALSTGKAAYVHASEHFCLGIKAWTCAAAPIFDPLDKSVVGVVDLSGPPNIFRPHNMALVVAAAREIEIALYEDLREERTILLEAFIDLPTPPDNADGVVLLNRHGRIIYSRNTDRIPFPRAQQLGIGQILLTMRPEMTGGQLAEALPRELVTKGVELLKTEGETRGAVVILPGQSVSKKSSARPSSVKIAPRVGVNEDEIQIVGNCPKMLEAMDFARRAAEANVTVLVQGETGVGKELFARLIHSHHTERDTPYVAINCAAISGDLIGGELFGHVAGAFTGALRDGKAGKFELANGGVLCLDEIGDMPLELQSYLLRTLEQRAVYRIGCNRRRPIDVQLVAMTNRNLRLDIEEGSFRRDLFYRIGAIVIDVPPLRERGKDIEQLIDHINQTVARKFGREPLILDDSARAALCAYRWPGNVRELRNTIERLRLLSPGDHVSVSDLPTEITIPDDDMLLPGDHRTLIPERLNLDAIESVAIQRAIELEGGNLSKVATSLGISRPTLYRKIRIYGLDRGK</sequence>
<dbReference type="PROSITE" id="PS00675">
    <property type="entry name" value="SIGMA54_INTERACT_1"/>
    <property type="match status" value="1"/>
</dbReference>
<dbReference type="InterPro" id="IPR058031">
    <property type="entry name" value="AAA_lid_NorR"/>
</dbReference>
<organism evidence="10 11">
    <name type="scientific">Roseibium marinum</name>
    <dbReference type="NCBI Taxonomy" id="281252"/>
    <lineage>
        <taxon>Bacteria</taxon>
        <taxon>Pseudomonadati</taxon>
        <taxon>Pseudomonadota</taxon>
        <taxon>Alphaproteobacteria</taxon>
        <taxon>Hyphomicrobiales</taxon>
        <taxon>Stappiaceae</taxon>
        <taxon>Roseibium</taxon>
    </lineage>
</organism>
<dbReference type="InterPro" id="IPR009057">
    <property type="entry name" value="Homeodomain-like_sf"/>
</dbReference>
<dbReference type="SUPFAM" id="SSF46689">
    <property type="entry name" value="Homeodomain-like"/>
    <property type="match status" value="1"/>
</dbReference>
<keyword evidence="4" id="KW-0805">Transcription regulation</keyword>
<proteinExistence type="predicted"/>
<dbReference type="PRINTS" id="PR01590">
    <property type="entry name" value="HTHFIS"/>
</dbReference>
<dbReference type="PANTHER" id="PTHR32071:SF81">
    <property type="entry name" value="PROPIONATE CATABOLISM OPERON REGULATORY PROTEIN"/>
    <property type="match status" value="1"/>
</dbReference>
<keyword evidence="7" id="KW-0804">Transcription</keyword>
<keyword evidence="2" id="KW-0067">ATP-binding</keyword>
<dbReference type="Gene3D" id="1.10.10.60">
    <property type="entry name" value="Homeodomain-like"/>
    <property type="match status" value="1"/>
</dbReference>
<dbReference type="InterPro" id="IPR029016">
    <property type="entry name" value="GAF-like_dom_sf"/>
</dbReference>